<proteinExistence type="predicted"/>
<comment type="caution">
    <text evidence="1">The sequence shown here is derived from an EMBL/GenBank/DDBJ whole genome shotgun (WGS) entry which is preliminary data.</text>
</comment>
<evidence type="ECO:0000313" key="1">
    <source>
        <dbReference type="EMBL" id="KKL13862.1"/>
    </source>
</evidence>
<accession>A0A0F9BJ79</accession>
<dbReference type="AlphaFoldDB" id="A0A0F9BJ79"/>
<reference evidence="1" key="1">
    <citation type="journal article" date="2015" name="Nature">
        <title>Complex archaea that bridge the gap between prokaryotes and eukaryotes.</title>
        <authorList>
            <person name="Spang A."/>
            <person name="Saw J.H."/>
            <person name="Jorgensen S.L."/>
            <person name="Zaremba-Niedzwiedzka K."/>
            <person name="Martijn J."/>
            <person name="Lind A.E."/>
            <person name="van Eijk R."/>
            <person name="Schleper C."/>
            <person name="Guy L."/>
            <person name="Ettema T.J."/>
        </authorList>
    </citation>
    <scope>NUCLEOTIDE SEQUENCE</scope>
</reference>
<dbReference type="EMBL" id="LAZR01040689">
    <property type="protein sequence ID" value="KKL13862.1"/>
    <property type="molecule type" value="Genomic_DNA"/>
</dbReference>
<feature type="non-terminal residue" evidence="1">
    <location>
        <position position="50"/>
    </location>
</feature>
<organism evidence="1">
    <name type="scientific">marine sediment metagenome</name>
    <dbReference type="NCBI Taxonomy" id="412755"/>
    <lineage>
        <taxon>unclassified sequences</taxon>
        <taxon>metagenomes</taxon>
        <taxon>ecological metagenomes</taxon>
    </lineage>
</organism>
<sequence>MTADAVDILAPGGTVASALPGYERREQQLDMARAVQSAFEDCRHLLVEAG</sequence>
<gene>
    <name evidence="1" type="ORF">LCGC14_2521540</name>
</gene>
<protein>
    <submittedName>
        <fullName evidence="1">Uncharacterized protein</fullName>
    </submittedName>
</protein>
<name>A0A0F9BJ79_9ZZZZ</name>